<dbReference type="RefSeq" id="XP_022103942.1">
    <property type="nucleotide sequence ID" value="XM_022248250.1"/>
</dbReference>
<name>A0A8B7ZG22_ACAPL</name>
<sequence length="925" mass="100918">MGMELSSDENAVKLAAKYQANIVIATAALATLADNHAPEYEKNWRIPVQIKLAKTADTDSTLKTVYISDPLTNSSFPHEVSQAFHRVALLDLMEGLEGLSSPGGPDSASVEVDKQYDDYLEFDLTSLETFGSLPSKSRLRNAKDSQIQHKAKAERKLSESETKDRACLPADAQTIATRGANVEESKFTGGTSLNGNQHGSPKGSLESTTNRALEAKSSAALEVLPDSFEMLQAVRIQKAKQSQMQPSGTLPKLASFGSEEPVAKPGIDPQIKREFLDESEELLFLSDGTEGELMIELSSGPDSPVKPSNSQLTRKTETTGVRDISKEEKETCGENLKGAGTEDAQQSCSVRSTLSARKREVCLGVASEEAPTPRRSLRLQKNPPADVKCQAPLLYQPLSKTPKEVLPEIQIPAPTSEDPVCGENSYPAIPSREAARGVIPDSPLSPPPHEKGLATGVSFPPASTSTPIKGSLLVGKRLASDSFTKNTCQALTPAPESLQMKKRRTAGRCAADHSVAEDKPCMRYNLRSKSSGSGNQDQQVVPGPEIPRRELRAGGNDSVDKSLTSTEIPTSELDDIQDEVVTKEQQEAFNAVVPEENQTMPWKSHKDSAKFNEHESRSPRKSHALNKRHVLQAEEMKTGAESTVDSILKLQERLHSSKATHQSPPQPPVSAPVGSMQMNAQGDGCLEDASDYKMPSKGSIDYSLWRFGCHLLVIKNNIDAVTANYAESNLNKMQVATILPKLEYQPHFGYEQISMSELIKLWMSLLLQPGSKVIQGRVNALTSDLMMLEQFDMNSALWEQPSFQPSRCLKMMFQVLDKLASLPEGPYLLCHSAGDMHACILQTATPTANKRSVFDLHKSCSQLPMMQSCPPQQFPWLPLDTNLYLPGHIATGRIPATFPPKNTGKKAKGGLPKKKPKKKKKAGKK</sequence>
<feature type="compositionally biased region" description="Basic and acidic residues" evidence="1">
    <location>
        <begin position="154"/>
        <end position="166"/>
    </location>
</feature>
<dbReference type="GeneID" id="110986403"/>
<dbReference type="AlphaFoldDB" id="A0A8B7ZG22"/>
<dbReference type="Proteomes" id="UP000694845">
    <property type="component" value="Unplaced"/>
</dbReference>
<feature type="region of interest" description="Disordered" evidence="1">
    <location>
        <begin position="296"/>
        <end position="330"/>
    </location>
</feature>
<dbReference type="InterPro" id="IPR019535">
    <property type="entry name" value="ICE2_C"/>
</dbReference>
<dbReference type="GO" id="GO:0008023">
    <property type="term" value="C:transcription elongation factor complex"/>
    <property type="evidence" value="ECO:0007669"/>
    <property type="project" value="InterPro"/>
</dbReference>
<feature type="region of interest" description="Disordered" evidence="1">
    <location>
        <begin position="590"/>
        <end position="627"/>
    </location>
</feature>
<evidence type="ECO:0000313" key="4">
    <source>
        <dbReference type="RefSeq" id="XP_022103942.1"/>
    </source>
</evidence>
<evidence type="ECO:0000256" key="1">
    <source>
        <dbReference type="SAM" id="MobiDB-lite"/>
    </source>
</evidence>
<proteinExistence type="predicted"/>
<keyword evidence="3" id="KW-1185">Reference proteome</keyword>
<feature type="compositionally biased region" description="Basic residues" evidence="1">
    <location>
        <begin position="903"/>
        <end position="925"/>
    </location>
</feature>
<dbReference type="Pfam" id="PF10505">
    <property type="entry name" value="NARG2_C"/>
    <property type="match status" value="1"/>
</dbReference>
<feature type="compositionally biased region" description="Polar residues" evidence="1">
    <location>
        <begin position="188"/>
        <end position="209"/>
    </location>
</feature>
<feature type="domain" description="Little elongation complex subunit 2 C-terminal" evidence="2">
    <location>
        <begin position="691"/>
        <end position="900"/>
    </location>
</feature>
<feature type="region of interest" description="Disordered" evidence="1">
    <location>
        <begin position="185"/>
        <end position="209"/>
    </location>
</feature>
<dbReference type="PANTHER" id="PTHR14633:SF3">
    <property type="entry name" value="LITTLE ELONGATION COMPLEX SUBUNIT 2"/>
    <property type="match status" value="1"/>
</dbReference>
<protein>
    <submittedName>
        <fullName evidence="4">Uncharacterized protein LOC110986403</fullName>
    </submittedName>
</protein>
<feature type="region of interest" description="Disordered" evidence="1">
    <location>
        <begin position="242"/>
        <end position="266"/>
    </location>
</feature>
<dbReference type="GO" id="GO:0042796">
    <property type="term" value="P:snRNA transcription by RNA polymerase III"/>
    <property type="evidence" value="ECO:0007669"/>
    <property type="project" value="TreeGrafter"/>
</dbReference>
<gene>
    <name evidence="4" type="primary">LOC110986403</name>
</gene>
<feature type="region of interest" description="Disordered" evidence="1">
    <location>
        <begin position="895"/>
        <end position="925"/>
    </location>
</feature>
<dbReference type="KEGG" id="aplc:110986403"/>
<feature type="region of interest" description="Disordered" evidence="1">
    <location>
        <begin position="436"/>
        <end position="469"/>
    </location>
</feature>
<dbReference type="GO" id="GO:0042795">
    <property type="term" value="P:snRNA transcription by RNA polymerase II"/>
    <property type="evidence" value="ECO:0007669"/>
    <property type="project" value="TreeGrafter"/>
</dbReference>
<feature type="compositionally biased region" description="Polar residues" evidence="1">
    <location>
        <begin position="527"/>
        <end position="539"/>
    </location>
</feature>
<organism evidence="3 4">
    <name type="scientific">Acanthaster planci</name>
    <name type="common">Crown-of-thorns starfish</name>
    <dbReference type="NCBI Taxonomy" id="133434"/>
    <lineage>
        <taxon>Eukaryota</taxon>
        <taxon>Metazoa</taxon>
        <taxon>Echinodermata</taxon>
        <taxon>Eleutherozoa</taxon>
        <taxon>Asterozoa</taxon>
        <taxon>Asteroidea</taxon>
        <taxon>Valvatacea</taxon>
        <taxon>Valvatida</taxon>
        <taxon>Acanthasteridae</taxon>
        <taxon>Acanthaster</taxon>
    </lineage>
</organism>
<evidence type="ECO:0000259" key="2">
    <source>
        <dbReference type="Pfam" id="PF10505"/>
    </source>
</evidence>
<dbReference type="GO" id="GO:0045945">
    <property type="term" value="P:positive regulation of transcription by RNA polymerase III"/>
    <property type="evidence" value="ECO:0007669"/>
    <property type="project" value="TreeGrafter"/>
</dbReference>
<dbReference type="OrthoDB" id="6288737at2759"/>
<reference evidence="4" key="1">
    <citation type="submission" date="2025-08" db="UniProtKB">
        <authorList>
            <consortium name="RefSeq"/>
        </authorList>
    </citation>
    <scope>IDENTIFICATION</scope>
</reference>
<feature type="region of interest" description="Disordered" evidence="1">
    <location>
        <begin position="137"/>
        <end position="170"/>
    </location>
</feature>
<feature type="region of interest" description="Disordered" evidence="1">
    <location>
        <begin position="655"/>
        <end position="689"/>
    </location>
</feature>
<evidence type="ECO:0000313" key="3">
    <source>
        <dbReference type="Proteomes" id="UP000694845"/>
    </source>
</evidence>
<feature type="compositionally biased region" description="Basic and acidic residues" evidence="1">
    <location>
        <begin position="604"/>
        <end position="618"/>
    </location>
</feature>
<accession>A0A8B7ZG22</accession>
<dbReference type="PANTHER" id="PTHR14633">
    <property type="entry name" value="LITTLE ELONGATION COMPLEX SUBUNIT 2"/>
    <property type="match status" value="1"/>
</dbReference>
<feature type="region of interest" description="Disordered" evidence="1">
    <location>
        <begin position="525"/>
        <end position="574"/>
    </location>
</feature>